<keyword evidence="4" id="KW-1185">Reference proteome</keyword>
<evidence type="ECO:0000313" key="4">
    <source>
        <dbReference type="Proteomes" id="UP000475545"/>
    </source>
</evidence>
<dbReference type="EMBL" id="WMBR01000001">
    <property type="protein sequence ID" value="MXP20659.1"/>
    <property type="molecule type" value="Genomic_DNA"/>
</dbReference>
<gene>
    <name evidence="3" type="ORF">GIY30_04705</name>
</gene>
<comment type="similarity">
    <text evidence="1">Belongs to the AHA1 family.</text>
</comment>
<dbReference type="CDD" id="cd08899">
    <property type="entry name" value="SRPBCC_CalC_Aha1-like_6"/>
    <property type="match status" value="1"/>
</dbReference>
<dbReference type="AlphaFoldDB" id="A0A6L7GL92"/>
<accession>A0A6L7GL92</accession>
<dbReference type="RefSeq" id="WP_160900773.1">
    <property type="nucleotide sequence ID" value="NZ_CP102850.1"/>
</dbReference>
<dbReference type="Pfam" id="PF08327">
    <property type="entry name" value="AHSA1"/>
    <property type="match status" value="1"/>
</dbReference>
<dbReference type="InterPro" id="IPR023393">
    <property type="entry name" value="START-like_dom_sf"/>
</dbReference>
<proteinExistence type="inferred from homology"/>
<name>A0A6L7GL92_9ACTN</name>
<evidence type="ECO:0000259" key="2">
    <source>
        <dbReference type="Pfam" id="PF08327"/>
    </source>
</evidence>
<protein>
    <submittedName>
        <fullName evidence="3">Polyketide cyclase</fullName>
    </submittedName>
</protein>
<comment type="caution">
    <text evidence="3">The sequence shown here is derived from an EMBL/GenBank/DDBJ whole genome shotgun (WGS) entry which is preliminary data.</text>
</comment>
<dbReference type="SUPFAM" id="SSF55961">
    <property type="entry name" value="Bet v1-like"/>
    <property type="match status" value="1"/>
</dbReference>
<dbReference type="InterPro" id="IPR013538">
    <property type="entry name" value="ASHA1/2-like_C"/>
</dbReference>
<sequence>MTIIPTPTGRHRSRPEGDAVEFTRTYRASIQDVWAAVTESDRLARWIGFYSGDPREGHVQFTMNAEGEDNMIPVRYDIRRCEPPRILQIHATDDFGTWDLVVELTEDRGITTLTLAEIVNDPSMIENTGPGWEYYLDRLIAAMDGTDPAAIDFDDYYPTQQEYYRRIQRAITDSAASSS</sequence>
<reference evidence="3 4" key="1">
    <citation type="submission" date="2019-11" db="EMBL/GenBank/DDBJ databases">
        <title>Gordonia sp. nov., a novel actinobacterium isolated from mangrove soil in Hainan.</title>
        <authorList>
            <person name="Huang X."/>
            <person name="Xie Y."/>
            <person name="Chu X."/>
            <person name="Xiao K."/>
        </authorList>
    </citation>
    <scope>NUCLEOTIDE SEQUENCE [LARGE SCALE GENOMIC DNA]</scope>
    <source>
        <strain evidence="3 4">HNM0687</strain>
    </source>
</reference>
<evidence type="ECO:0000256" key="1">
    <source>
        <dbReference type="ARBA" id="ARBA00006817"/>
    </source>
</evidence>
<dbReference type="Proteomes" id="UP000475545">
    <property type="component" value="Unassembled WGS sequence"/>
</dbReference>
<dbReference type="Gene3D" id="3.30.530.20">
    <property type="match status" value="1"/>
</dbReference>
<feature type="domain" description="Activator of Hsp90 ATPase homologue 1/2-like C-terminal" evidence="2">
    <location>
        <begin position="28"/>
        <end position="142"/>
    </location>
</feature>
<evidence type="ECO:0000313" key="3">
    <source>
        <dbReference type="EMBL" id="MXP20659.1"/>
    </source>
</evidence>
<organism evidence="3 4">
    <name type="scientific">Gordonia mangrovi</name>
    <dbReference type="NCBI Taxonomy" id="2665643"/>
    <lineage>
        <taxon>Bacteria</taxon>
        <taxon>Bacillati</taxon>
        <taxon>Actinomycetota</taxon>
        <taxon>Actinomycetes</taxon>
        <taxon>Mycobacteriales</taxon>
        <taxon>Gordoniaceae</taxon>
        <taxon>Gordonia</taxon>
    </lineage>
</organism>